<evidence type="ECO:0000313" key="3">
    <source>
        <dbReference type="Proteomes" id="UP001596977"/>
    </source>
</evidence>
<dbReference type="PANTHER" id="PTHR31435">
    <property type="entry name" value="PROTEIN NATD1"/>
    <property type="match status" value="1"/>
</dbReference>
<reference evidence="3" key="1">
    <citation type="journal article" date="2019" name="Int. J. Syst. Evol. Microbiol.">
        <title>The Global Catalogue of Microorganisms (GCM) 10K type strain sequencing project: providing services to taxonomists for standard genome sequencing and annotation.</title>
        <authorList>
            <consortium name="The Broad Institute Genomics Platform"/>
            <consortium name="The Broad Institute Genome Sequencing Center for Infectious Disease"/>
            <person name="Wu L."/>
            <person name="Ma J."/>
        </authorList>
    </citation>
    <scope>NUCLEOTIDE SEQUENCE [LARGE SCALE GENOMIC DNA]</scope>
    <source>
        <strain evidence="3">CCUG 62982</strain>
    </source>
</reference>
<sequence length="91" mass="10109">MDSAPHDNPARSRFELVEEGHLARAEYLVSRDVITFTHTIVPPELGGRGVASRLIAFALADARARGMKVVPQCPFVRAYIEKHPEWADLLA</sequence>
<dbReference type="Gene3D" id="3.40.630.30">
    <property type="match status" value="1"/>
</dbReference>
<dbReference type="EMBL" id="JBHTJG010000001">
    <property type="protein sequence ID" value="MFD0945481.1"/>
    <property type="molecule type" value="Genomic_DNA"/>
</dbReference>
<dbReference type="InterPro" id="IPR045057">
    <property type="entry name" value="Gcn5-rel_NAT"/>
</dbReference>
<name>A0ABW3H1Y6_9SPHN</name>
<dbReference type="EC" id="2.3.1.-" evidence="2"/>
<dbReference type="PROSITE" id="PS51729">
    <property type="entry name" value="GNAT_YJDJ"/>
    <property type="match status" value="1"/>
</dbReference>
<dbReference type="GO" id="GO:0016746">
    <property type="term" value="F:acyltransferase activity"/>
    <property type="evidence" value="ECO:0007669"/>
    <property type="project" value="UniProtKB-KW"/>
</dbReference>
<accession>A0ABW3H1Y6</accession>
<dbReference type="InterPro" id="IPR016181">
    <property type="entry name" value="Acyl_CoA_acyltransferase"/>
</dbReference>
<dbReference type="Pfam" id="PF14542">
    <property type="entry name" value="Acetyltransf_CG"/>
    <property type="match status" value="1"/>
</dbReference>
<gene>
    <name evidence="2" type="ORF">ACFQ1E_03920</name>
</gene>
<dbReference type="RefSeq" id="WP_264942280.1">
    <property type="nucleotide sequence ID" value="NZ_JAPDRA010000001.1"/>
</dbReference>
<keyword evidence="2" id="KW-0012">Acyltransferase</keyword>
<organism evidence="2 3">
    <name type="scientific">Sphingomonas canadensis</name>
    <dbReference type="NCBI Taxonomy" id="1219257"/>
    <lineage>
        <taxon>Bacteria</taxon>
        <taxon>Pseudomonadati</taxon>
        <taxon>Pseudomonadota</taxon>
        <taxon>Alphaproteobacteria</taxon>
        <taxon>Sphingomonadales</taxon>
        <taxon>Sphingomonadaceae</taxon>
        <taxon>Sphingomonas</taxon>
    </lineage>
</organism>
<dbReference type="Proteomes" id="UP001596977">
    <property type="component" value="Unassembled WGS sequence"/>
</dbReference>
<dbReference type="SUPFAM" id="SSF55729">
    <property type="entry name" value="Acyl-CoA N-acyltransferases (Nat)"/>
    <property type="match status" value="1"/>
</dbReference>
<comment type="caution">
    <text evidence="2">The sequence shown here is derived from an EMBL/GenBank/DDBJ whole genome shotgun (WGS) entry which is preliminary data.</text>
</comment>
<evidence type="ECO:0000313" key="2">
    <source>
        <dbReference type="EMBL" id="MFD0945481.1"/>
    </source>
</evidence>
<dbReference type="PANTHER" id="PTHR31435:SF10">
    <property type="entry name" value="BSR4717 PROTEIN"/>
    <property type="match status" value="1"/>
</dbReference>
<dbReference type="InterPro" id="IPR031165">
    <property type="entry name" value="GNAT_YJDJ"/>
</dbReference>
<protein>
    <submittedName>
        <fullName evidence="2">GNAT family N-acetyltransferase</fullName>
        <ecNumber evidence="2">2.3.1.-</ecNumber>
    </submittedName>
</protein>
<keyword evidence="2" id="KW-0808">Transferase</keyword>
<feature type="domain" description="N-acetyltransferase" evidence="1">
    <location>
        <begin position="6"/>
        <end position="91"/>
    </location>
</feature>
<keyword evidence="3" id="KW-1185">Reference proteome</keyword>
<dbReference type="CDD" id="cd04301">
    <property type="entry name" value="NAT_SF"/>
    <property type="match status" value="1"/>
</dbReference>
<evidence type="ECO:0000259" key="1">
    <source>
        <dbReference type="PROSITE" id="PS51729"/>
    </source>
</evidence>
<proteinExistence type="predicted"/>